<gene>
    <name evidence="12" type="ORF">CYMTET_24752</name>
</gene>
<evidence type="ECO:0000313" key="13">
    <source>
        <dbReference type="Proteomes" id="UP001190700"/>
    </source>
</evidence>
<dbReference type="CDD" id="cd19952">
    <property type="entry name" value="GT29"/>
    <property type="match status" value="1"/>
</dbReference>
<comment type="similarity">
    <text evidence="2">Belongs to the glycosyltransferase 29 family.</text>
</comment>
<dbReference type="AlphaFoldDB" id="A0AAE0FV93"/>
<organism evidence="12 13">
    <name type="scientific">Cymbomonas tetramitiformis</name>
    <dbReference type="NCBI Taxonomy" id="36881"/>
    <lineage>
        <taxon>Eukaryota</taxon>
        <taxon>Viridiplantae</taxon>
        <taxon>Chlorophyta</taxon>
        <taxon>Pyramimonadophyceae</taxon>
        <taxon>Pyramimonadales</taxon>
        <taxon>Pyramimonadaceae</taxon>
        <taxon>Cymbomonas</taxon>
    </lineage>
</organism>
<evidence type="ECO:0000256" key="6">
    <source>
        <dbReference type="ARBA" id="ARBA00022968"/>
    </source>
</evidence>
<dbReference type="InterPro" id="IPR038578">
    <property type="entry name" value="GT29-like_sf"/>
</dbReference>
<feature type="compositionally biased region" description="Basic and acidic residues" evidence="11">
    <location>
        <begin position="456"/>
        <end position="468"/>
    </location>
</feature>
<keyword evidence="6" id="KW-0735">Signal-anchor</keyword>
<evidence type="ECO:0000313" key="12">
    <source>
        <dbReference type="EMBL" id="KAK3266639.1"/>
    </source>
</evidence>
<keyword evidence="3" id="KW-0328">Glycosyltransferase</keyword>
<evidence type="ECO:0000256" key="9">
    <source>
        <dbReference type="ARBA" id="ARBA00023136"/>
    </source>
</evidence>
<evidence type="ECO:0000256" key="4">
    <source>
        <dbReference type="ARBA" id="ARBA00022679"/>
    </source>
</evidence>
<feature type="compositionally biased region" description="Acidic residues" evidence="11">
    <location>
        <begin position="445"/>
        <end position="455"/>
    </location>
</feature>
<sequence>MPNLLVKYSKNSRSAEAVVKPIAPMASTSSRASPRTTGTRSSASPGVPQKPASATRTAGGTSNRTTARSSTKKPPRPLTPTTPVEELPPLEGNPRELPEPMKLEDLFVYKTNAKPQGFKDLRLAHLPPNKAAILKRFKSLSCAVVGSSGNVLEAAPGAAIMKNDVVLRINAAPSIDFGNHVGNRTDMRLLSRSFTHRYSLPGGSGVTDVSSLPLEWGSTLLVHGAREDEYNALVDALGEKWLRRDVSLLLLSPKFSSLVKKVVGDYRRRLMEDGFVLATRGATPSSGFMAVYLTMLACQSLTAYGFGLTNAAGKGVRFHYWDREEGKGGARFKPKSSNTPLDVEYSLLRTLAAKRYLRLCAGEAECAGNALDDRRGIGQAFSVVGGGNSRWGDAFEDPEESAVPDDNASAAGEEEEFDEEKEVQEERNVEGGDDALSKEQKTEDEQATEDELEDLEAQKTDEGEGKEENVDEGWASSLEEEESADAEEEDAEP</sequence>
<dbReference type="Proteomes" id="UP001190700">
    <property type="component" value="Unassembled WGS sequence"/>
</dbReference>
<comment type="subcellular location">
    <subcellularLocation>
        <location evidence="1">Golgi apparatus membrane</location>
        <topology evidence="1">Single-pass type II membrane protein</topology>
    </subcellularLocation>
</comment>
<evidence type="ECO:0000256" key="10">
    <source>
        <dbReference type="ARBA" id="ARBA00023180"/>
    </source>
</evidence>
<dbReference type="Pfam" id="PF00777">
    <property type="entry name" value="Glyco_transf_29"/>
    <property type="match status" value="1"/>
</dbReference>
<dbReference type="EMBL" id="LGRX02012919">
    <property type="protein sequence ID" value="KAK3266639.1"/>
    <property type="molecule type" value="Genomic_DNA"/>
</dbReference>
<evidence type="ECO:0000256" key="7">
    <source>
        <dbReference type="ARBA" id="ARBA00022989"/>
    </source>
</evidence>
<keyword evidence="10" id="KW-0325">Glycoprotein</keyword>
<feature type="compositionally biased region" description="Low complexity" evidence="11">
    <location>
        <begin position="79"/>
        <end position="90"/>
    </location>
</feature>
<dbReference type="PANTHER" id="PTHR11987:SF36">
    <property type="entry name" value="SIA-ALPHA-2,3-GAL-BETA-1,4-GLCNAC-R:ALPHA 2,8-SIALYLTRANSFERASE"/>
    <property type="match status" value="1"/>
</dbReference>
<reference evidence="12 13" key="1">
    <citation type="journal article" date="2015" name="Genome Biol. Evol.">
        <title>Comparative Genomics of a Bacterivorous Green Alga Reveals Evolutionary Causalities and Consequences of Phago-Mixotrophic Mode of Nutrition.</title>
        <authorList>
            <person name="Burns J.A."/>
            <person name="Paasch A."/>
            <person name="Narechania A."/>
            <person name="Kim E."/>
        </authorList>
    </citation>
    <scope>NUCLEOTIDE SEQUENCE [LARGE SCALE GENOMIC DNA]</scope>
    <source>
        <strain evidence="12 13">PLY_AMNH</strain>
    </source>
</reference>
<accession>A0AAE0FV93</accession>
<feature type="compositionally biased region" description="Low complexity" evidence="11">
    <location>
        <begin position="26"/>
        <end position="46"/>
    </location>
</feature>
<protein>
    <recommendedName>
        <fullName evidence="14">Sialyltransferase-like protein</fullName>
    </recommendedName>
</protein>
<evidence type="ECO:0000256" key="5">
    <source>
        <dbReference type="ARBA" id="ARBA00022692"/>
    </source>
</evidence>
<evidence type="ECO:0000256" key="1">
    <source>
        <dbReference type="ARBA" id="ARBA00004323"/>
    </source>
</evidence>
<feature type="compositionally biased region" description="Acidic residues" evidence="11">
    <location>
        <begin position="394"/>
        <end position="403"/>
    </location>
</feature>
<evidence type="ECO:0008006" key="14">
    <source>
        <dbReference type="Google" id="ProtNLM"/>
    </source>
</evidence>
<dbReference type="InterPro" id="IPR050943">
    <property type="entry name" value="Glycosyltr_29_Sialyltrsf"/>
</dbReference>
<feature type="region of interest" description="Disordered" evidence="11">
    <location>
        <begin position="1"/>
        <end position="99"/>
    </location>
</feature>
<keyword evidence="4" id="KW-0808">Transferase</keyword>
<evidence type="ECO:0000256" key="8">
    <source>
        <dbReference type="ARBA" id="ARBA00023034"/>
    </source>
</evidence>
<keyword evidence="8" id="KW-0333">Golgi apparatus</keyword>
<proteinExistence type="inferred from homology"/>
<comment type="caution">
    <text evidence="12">The sequence shown here is derived from an EMBL/GenBank/DDBJ whole genome shotgun (WGS) entry which is preliminary data.</text>
</comment>
<keyword evidence="5" id="KW-0812">Transmembrane</keyword>
<dbReference type="InterPro" id="IPR001675">
    <property type="entry name" value="Glyco_trans_29"/>
</dbReference>
<dbReference type="PANTHER" id="PTHR11987">
    <property type="entry name" value="ALPHA-2,8-SIALYLTRANSFERASE"/>
    <property type="match status" value="1"/>
</dbReference>
<evidence type="ECO:0000256" key="2">
    <source>
        <dbReference type="ARBA" id="ARBA00006003"/>
    </source>
</evidence>
<dbReference type="Gene3D" id="3.90.1480.20">
    <property type="entry name" value="Glycosyl transferase family 29"/>
    <property type="match status" value="1"/>
</dbReference>
<feature type="compositionally biased region" description="Acidic residues" evidence="11">
    <location>
        <begin position="478"/>
        <end position="493"/>
    </location>
</feature>
<evidence type="ECO:0000256" key="11">
    <source>
        <dbReference type="SAM" id="MobiDB-lite"/>
    </source>
</evidence>
<evidence type="ECO:0000256" key="3">
    <source>
        <dbReference type="ARBA" id="ARBA00022676"/>
    </source>
</evidence>
<keyword evidence="7" id="KW-1133">Transmembrane helix</keyword>
<feature type="compositionally biased region" description="Acidic residues" evidence="11">
    <location>
        <begin position="412"/>
        <end position="423"/>
    </location>
</feature>
<dbReference type="GO" id="GO:0000139">
    <property type="term" value="C:Golgi membrane"/>
    <property type="evidence" value="ECO:0007669"/>
    <property type="project" value="UniProtKB-SubCell"/>
</dbReference>
<keyword evidence="13" id="KW-1185">Reference proteome</keyword>
<feature type="compositionally biased region" description="Polar residues" evidence="11">
    <location>
        <begin position="52"/>
        <end position="69"/>
    </location>
</feature>
<dbReference type="GO" id="GO:0008373">
    <property type="term" value="F:sialyltransferase activity"/>
    <property type="evidence" value="ECO:0007669"/>
    <property type="project" value="InterPro"/>
</dbReference>
<feature type="compositionally biased region" description="Basic and acidic residues" evidence="11">
    <location>
        <begin position="424"/>
        <end position="444"/>
    </location>
</feature>
<keyword evidence="9" id="KW-0472">Membrane</keyword>
<name>A0AAE0FV93_9CHLO</name>
<feature type="region of interest" description="Disordered" evidence="11">
    <location>
        <begin position="388"/>
        <end position="493"/>
    </location>
</feature>